<reference evidence="2" key="1">
    <citation type="submission" date="2009-03" db="EMBL/GenBank/DDBJ databases">
        <title>Osmerus mordax full-length cDNAs.</title>
        <authorList>
            <person name="von Schalburg K."/>
            <person name="Leong J."/>
            <person name="Cooper G."/>
            <person name="Davidson W.S."/>
            <person name="Koop B.F."/>
        </authorList>
    </citation>
    <scope>NUCLEOTIDE SEQUENCE</scope>
    <source>
        <tissue evidence="2">Brain</tissue>
    </source>
</reference>
<proteinExistence type="evidence at transcript level"/>
<gene>
    <name evidence="2" type="primary">CYBP</name>
</gene>
<dbReference type="InterPro" id="IPR007052">
    <property type="entry name" value="CS_dom"/>
</dbReference>
<dbReference type="GO" id="GO:0007507">
    <property type="term" value="P:heart development"/>
    <property type="evidence" value="ECO:0007669"/>
    <property type="project" value="TreeGrafter"/>
</dbReference>
<dbReference type="Gene3D" id="2.60.40.790">
    <property type="match status" value="1"/>
</dbReference>
<dbReference type="Pfam" id="PF04969">
    <property type="entry name" value="CS"/>
    <property type="match status" value="1"/>
</dbReference>
<evidence type="ECO:0000259" key="1">
    <source>
        <dbReference type="PROSITE" id="PS51203"/>
    </source>
</evidence>
<feature type="domain" description="CS" evidence="1">
    <location>
        <begin position="11"/>
        <end position="95"/>
    </location>
</feature>
<dbReference type="SUPFAM" id="SSF49764">
    <property type="entry name" value="HSP20-like chaperones"/>
    <property type="match status" value="1"/>
</dbReference>
<dbReference type="PROSITE" id="PS51203">
    <property type="entry name" value="CS"/>
    <property type="match status" value="1"/>
</dbReference>
<dbReference type="InterPro" id="IPR052289">
    <property type="entry name" value="Calcyclin-binding_UBL-bridge"/>
</dbReference>
<dbReference type="GO" id="GO:0044548">
    <property type="term" value="F:S100 protein binding"/>
    <property type="evidence" value="ECO:0007669"/>
    <property type="project" value="InterPro"/>
</dbReference>
<sequence length="95" mass="10848">MKRIVKYLKMFTLFNAGWDQSDKFVKIYITLKGVHNVAPENVNVSFTERSFVALVKDLDGKNHQMTMNNLLCPIDVQESSKKVSGVLHLGQEILH</sequence>
<organism evidence="2">
    <name type="scientific">Osmerus mordax</name>
    <name type="common">Rainbow smelt</name>
    <name type="synonym">Atherina mordax</name>
    <dbReference type="NCBI Taxonomy" id="8014"/>
    <lineage>
        <taxon>Eukaryota</taxon>
        <taxon>Metazoa</taxon>
        <taxon>Chordata</taxon>
        <taxon>Craniata</taxon>
        <taxon>Vertebrata</taxon>
        <taxon>Euteleostomi</taxon>
        <taxon>Actinopterygii</taxon>
        <taxon>Neopterygii</taxon>
        <taxon>Teleostei</taxon>
        <taxon>Stomiati</taxon>
        <taxon>Osmeriformes</taxon>
        <taxon>Osmeridae</taxon>
        <taxon>Osmerus</taxon>
    </lineage>
</organism>
<dbReference type="EMBL" id="BT074573">
    <property type="protein sequence ID" value="ACO08997.1"/>
    <property type="molecule type" value="mRNA"/>
</dbReference>
<dbReference type="GO" id="GO:0031625">
    <property type="term" value="F:ubiquitin protein ligase binding"/>
    <property type="evidence" value="ECO:0007669"/>
    <property type="project" value="InterPro"/>
</dbReference>
<dbReference type="AlphaFoldDB" id="C1BIZ4"/>
<dbReference type="PANTHER" id="PTHR13164">
    <property type="entry name" value="CALICYLIN BINDING PROTEIN"/>
    <property type="match status" value="1"/>
</dbReference>
<dbReference type="InterPro" id="IPR008978">
    <property type="entry name" value="HSP20-like_chaperone"/>
</dbReference>
<name>C1BIZ4_OSMMO</name>
<accession>C1BIZ4</accession>
<dbReference type="InterPro" id="IPR037893">
    <property type="entry name" value="CS_CacyBP"/>
</dbReference>
<dbReference type="PANTHER" id="PTHR13164:SF3">
    <property type="entry name" value="CALCYCLIN-BINDING PROTEIN"/>
    <property type="match status" value="1"/>
</dbReference>
<dbReference type="GO" id="GO:0005634">
    <property type="term" value="C:nucleus"/>
    <property type="evidence" value="ECO:0007669"/>
    <property type="project" value="TreeGrafter"/>
</dbReference>
<protein>
    <submittedName>
        <fullName evidence="2">Calcyclin-binding protein</fullName>
    </submittedName>
</protein>
<dbReference type="GO" id="GO:0015631">
    <property type="term" value="F:tubulin binding"/>
    <property type="evidence" value="ECO:0007669"/>
    <property type="project" value="InterPro"/>
</dbReference>
<evidence type="ECO:0000313" key="2">
    <source>
        <dbReference type="EMBL" id="ACO08997.1"/>
    </source>
</evidence>
<dbReference type="CDD" id="cd06468">
    <property type="entry name" value="p23_CacyBP"/>
    <property type="match status" value="1"/>
</dbReference>